<comment type="subunit">
    <text evidence="2">Monomer. Associates with 30S ribosomal subunit, binds 16S rRNA.</text>
</comment>
<dbReference type="GO" id="GO:0003924">
    <property type="term" value="F:GTPase activity"/>
    <property type="evidence" value="ECO:0007669"/>
    <property type="project" value="UniProtKB-UniRule"/>
</dbReference>
<keyword evidence="6" id="KW-1185">Reference proteome</keyword>
<sequence length="340" mass="36743">MERGQVVQLDRGYPLVAVGDGAPVRCEHATALMKAGDLRATVGDRVWVSRPADHDNAIIERIDPRSSSFVRRDPAERTVPQVLAANFTRVIVVEPAVQVNERRLERELVLAHQTGVAVSVLLTKADLLSGPDEVRRLVERVSALAGPEVEVRAFSVRDAAGAQAVRSWFAADELCVLVGKSGVGKSSLVNTLAGRQVMETGAVREADGKGRHTTVSRAIVQLPGAGRVIDMPGVRGLGLWDALEGIEAAFPDVASLARACRFRDCAHEGEPGCAIEAALAEGRVAPERVASYRGLLAEVRETDRRREEARRLRGEKSSDQQRARGAASSGRARYNGRRTR</sequence>
<dbReference type="EC" id="3.6.1.-" evidence="2"/>
<dbReference type="PANTHER" id="PTHR32120:SF10">
    <property type="entry name" value="SMALL RIBOSOMAL SUBUNIT BIOGENESIS GTPASE RSGA"/>
    <property type="match status" value="1"/>
</dbReference>
<feature type="binding site" evidence="2">
    <location>
        <begin position="179"/>
        <end position="187"/>
    </location>
    <ligand>
        <name>GTP</name>
        <dbReference type="ChEBI" id="CHEBI:37565"/>
    </ligand>
</feature>
<feature type="region of interest" description="Disordered" evidence="3">
    <location>
        <begin position="303"/>
        <end position="340"/>
    </location>
</feature>
<evidence type="ECO:0000256" key="3">
    <source>
        <dbReference type="SAM" id="MobiDB-lite"/>
    </source>
</evidence>
<dbReference type="SUPFAM" id="SSF52540">
    <property type="entry name" value="P-loop containing nucleoside triphosphate hydrolases"/>
    <property type="match status" value="1"/>
</dbReference>
<dbReference type="GO" id="GO:0005525">
    <property type="term" value="F:GTP binding"/>
    <property type="evidence" value="ECO:0007669"/>
    <property type="project" value="UniProtKB-UniRule"/>
</dbReference>
<dbReference type="HAMAP" id="MF_01820">
    <property type="entry name" value="GTPase_RsgA"/>
    <property type="match status" value="1"/>
</dbReference>
<keyword evidence="2" id="KW-0699">rRNA-binding</keyword>
<evidence type="ECO:0000313" key="5">
    <source>
        <dbReference type="EMBL" id="QKF07483.1"/>
    </source>
</evidence>
<dbReference type="Gene3D" id="1.10.40.50">
    <property type="entry name" value="Probable gtpase engc, domain 3"/>
    <property type="match status" value="1"/>
</dbReference>
<feature type="domain" description="EngC GTPase" evidence="4">
    <location>
        <begin position="85"/>
        <end position="235"/>
    </location>
</feature>
<dbReference type="InterPro" id="IPR010914">
    <property type="entry name" value="RsgA_GTPase_dom"/>
</dbReference>
<dbReference type="Pfam" id="PF03193">
    <property type="entry name" value="RsgA_GTPase"/>
    <property type="match status" value="1"/>
</dbReference>
<dbReference type="RefSeq" id="WP_173164634.1">
    <property type="nucleotide sequence ID" value="NZ_CP053716.1"/>
</dbReference>
<feature type="binding site" evidence="2">
    <location>
        <position position="265"/>
    </location>
    <ligand>
        <name>Zn(2+)</name>
        <dbReference type="ChEBI" id="CHEBI:29105"/>
    </ligand>
</feature>
<dbReference type="NCBIfam" id="TIGR00157">
    <property type="entry name" value="ribosome small subunit-dependent GTPase A"/>
    <property type="match status" value="1"/>
</dbReference>
<dbReference type="AlphaFoldDB" id="A0A6M8J4C6"/>
<keyword evidence="2" id="KW-0862">Zinc</keyword>
<feature type="binding site" evidence="2">
    <location>
        <position position="260"/>
    </location>
    <ligand>
        <name>Zn(2+)</name>
        <dbReference type="ChEBI" id="CHEBI:29105"/>
    </ligand>
</feature>
<comment type="similarity">
    <text evidence="2">Belongs to the TRAFAC class YlqF/YawG GTPase family. RsgA subfamily.</text>
</comment>
<accession>A0A6M8J4C6</accession>
<evidence type="ECO:0000256" key="1">
    <source>
        <dbReference type="ARBA" id="ARBA00022517"/>
    </source>
</evidence>
<keyword evidence="2" id="KW-0342">GTP-binding</keyword>
<dbReference type="Gene3D" id="3.40.50.300">
    <property type="entry name" value="P-loop containing nucleotide triphosphate hydrolases"/>
    <property type="match status" value="1"/>
</dbReference>
<organism evidence="5 6">
    <name type="scientific">Berryella wangjianweii</name>
    <dbReference type="NCBI Taxonomy" id="2734634"/>
    <lineage>
        <taxon>Bacteria</taxon>
        <taxon>Bacillati</taxon>
        <taxon>Actinomycetota</taxon>
        <taxon>Coriobacteriia</taxon>
        <taxon>Eggerthellales</taxon>
        <taxon>Eggerthellaceae</taxon>
        <taxon>Berryella</taxon>
    </lineage>
</organism>
<comment type="subcellular location">
    <subcellularLocation>
        <location evidence="2">Cytoplasm</location>
    </subcellularLocation>
</comment>
<dbReference type="GO" id="GO:0005737">
    <property type="term" value="C:cytoplasm"/>
    <property type="evidence" value="ECO:0007669"/>
    <property type="project" value="UniProtKB-SubCell"/>
</dbReference>
<keyword evidence="1 2" id="KW-0690">Ribosome biogenesis</keyword>
<protein>
    <recommendedName>
        <fullName evidence="2">Small ribosomal subunit biogenesis GTPase RsgA</fullName>
        <ecNumber evidence="2">3.6.1.-</ecNumber>
    </recommendedName>
</protein>
<dbReference type="GO" id="GO:0019843">
    <property type="term" value="F:rRNA binding"/>
    <property type="evidence" value="ECO:0007669"/>
    <property type="project" value="UniProtKB-KW"/>
</dbReference>
<keyword evidence="2" id="KW-0479">Metal-binding</keyword>
<dbReference type="PROSITE" id="PS50936">
    <property type="entry name" value="ENGC_GTPASE"/>
    <property type="match status" value="1"/>
</dbReference>
<dbReference type="PANTHER" id="PTHR32120">
    <property type="entry name" value="SMALL RIBOSOMAL SUBUNIT BIOGENESIS GTPASE RSGA"/>
    <property type="match status" value="1"/>
</dbReference>
<dbReference type="EMBL" id="CP053716">
    <property type="protein sequence ID" value="QKF07483.1"/>
    <property type="molecule type" value="Genomic_DNA"/>
</dbReference>
<keyword evidence="2" id="KW-0547">Nucleotide-binding</keyword>
<feature type="binding site" evidence="2">
    <location>
        <position position="273"/>
    </location>
    <ligand>
        <name>Zn(2+)</name>
        <dbReference type="ChEBI" id="CHEBI:29105"/>
    </ligand>
</feature>
<keyword evidence="2" id="KW-0378">Hydrolase</keyword>
<dbReference type="GO" id="GO:0042274">
    <property type="term" value="P:ribosomal small subunit biogenesis"/>
    <property type="evidence" value="ECO:0007669"/>
    <property type="project" value="UniProtKB-UniRule"/>
</dbReference>
<feature type="compositionally biased region" description="Basic and acidic residues" evidence="3">
    <location>
        <begin position="303"/>
        <end position="322"/>
    </location>
</feature>
<dbReference type="Proteomes" id="UP000503297">
    <property type="component" value="Chromosome"/>
</dbReference>
<comment type="function">
    <text evidence="2">One of several proteins that assist in the late maturation steps of the functional core of the 30S ribosomal subunit. Helps release RbfA from mature subunits. May play a role in the assembly of ribosomal proteins into the subunit. Circularly permuted GTPase that catalyzes slow GTP hydrolysis, GTPase activity is stimulated by the 30S ribosomal subunit.</text>
</comment>
<name>A0A6M8J4C6_9ACTN</name>
<reference evidence="6" key="1">
    <citation type="submission" date="2020-05" db="EMBL/GenBank/DDBJ databases">
        <title>Novel species in genus Nocardioides.</title>
        <authorList>
            <person name="Zhang G."/>
        </authorList>
    </citation>
    <scope>NUCLEOTIDE SEQUENCE [LARGE SCALE GENOMIC DNA]</scope>
    <source>
        <strain evidence="6">zg-1050</strain>
    </source>
</reference>
<evidence type="ECO:0000256" key="2">
    <source>
        <dbReference type="HAMAP-Rule" id="MF_01820"/>
    </source>
</evidence>
<feature type="binding site" evidence="2">
    <location>
        <position position="267"/>
    </location>
    <ligand>
        <name>Zn(2+)</name>
        <dbReference type="ChEBI" id="CHEBI:29105"/>
    </ligand>
</feature>
<keyword evidence="2" id="KW-0694">RNA-binding</keyword>
<dbReference type="GO" id="GO:0046872">
    <property type="term" value="F:metal ion binding"/>
    <property type="evidence" value="ECO:0007669"/>
    <property type="project" value="UniProtKB-KW"/>
</dbReference>
<proteinExistence type="inferred from homology"/>
<feature type="compositionally biased region" description="Low complexity" evidence="3">
    <location>
        <begin position="323"/>
        <end position="333"/>
    </location>
</feature>
<feature type="binding site" evidence="2">
    <location>
        <begin position="123"/>
        <end position="126"/>
    </location>
    <ligand>
        <name>GTP</name>
        <dbReference type="ChEBI" id="CHEBI:37565"/>
    </ligand>
</feature>
<gene>
    <name evidence="2 5" type="primary">rsgA</name>
    <name evidence="5" type="ORF">HLV38_04630</name>
</gene>
<evidence type="ECO:0000313" key="6">
    <source>
        <dbReference type="Proteomes" id="UP000503297"/>
    </source>
</evidence>
<evidence type="ECO:0000259" key="4">
    <source>
        <dbReference type="PROSITE" id="PS50936"/>
    </source>
</evidence>
<dbReference type="InterPro" id="IPR004881">
    <property type="entry name" value="Ribosome_biogen_GTPase_RsgA"/>
</dbReference>
<keyword evidence="2" id="KW-0963">Cytoplasm</keyword>
<dbReference type="InterPro" id="IPR027417">
    <property type="entry name" value="P-loop_NTPase"/>
</dbReference>
<dbReference type="KEGG" id="bwa:HLV38_04630"/>
<dbReference type="CDD" id="cd01854">
    <property type="entry name" value="YjeQ_EngC"/>
    <property type="match status" value="1"/>
</dbReference>
<comment type="cofactor">
    <cofactor evidence="2">
        <name>Zn(2+)</name>
        <dbReference type="ChEBI" id="CHEBI:29105"/>
    </cofactor>
    <text evidence="2">Binds 1 zinc ion per subunit.</text>
</comment>